<dbReference type="InterPro" id="IPR036721">
    <property type="entry name" value="RCK_C_sf"/>
</dbReference>
<feature type="transmembrane region" description="Helical" evidence="7">
    <location>
        <begin position="91"/>
        <end position="124"/>
    </location>
</feature>
<evidence type="ECO:0000256" key="7">
    <source>
        <dbReference type="SAM" id="Phobius"/>
    </source>
</evidence>
<name>A0ABW3AI35_9MICO</name>
<dbReference type="EMBL" id="JBHTII010000001">
    <property type="protein sequence ID" value="MFD0790430.1"/>
    <property type="molecule type" value="Genomic_DNA"/>
</dbReference>
<evidence type="ECO:0000313" key="9">
    <source>
        <dbReference type="EMBL" id="MFD0790430.1"/>
    </source>
</evidence>
<dbReference type="Gene3D" id="3.30.70.1450">
    <property type="entry name" value="Regulator of K+ conductance, C-terminal domain"/>
    <property type="match status" value="1"/>
</dbReference>
<feature type="transmembrane region" description="Helical" evidence="7">
    <location>
        <begin position="136"/>
        <end position="160"/>
    </location>
</feature>
<feature type="transmembrane region" description="Helical" evidence="7">
    <location>
        <begin position="56"/>
        <end position="79"/>
    </location>
</feature>
<dbReference type="CDD" id="cd01115">
    <property type="entry name" value="SLC13_permease"/>
    <property type="match status" value="1"/>
</dbReference>
<evidence type="ECO:0000259" key="8">
    <source>
        <dbReference type="PROSITE" id="PS51202"/>
    </source>
</evidence>
<keyword evidence="2" id="KW-0813">Transport</keyword>
<feature type="transmembrane region" description="Helical" evidence="7">
    <location>
        <begin position="498"/>
        <end position="518"/>
    </location>
</feature>
<evidence type="ECO:0000256" key="1">
    <source>
        <dbReference type="ARBA" id="ARBA00004141"/>
    </source>
</evidence>
<feature type="transmembrane region" description="Helical" evidence="7">
    <location>
        <begin position="460"/>
        <end position="478"/>
    </location>
</feature>
<evidence type="ECO:0000256" key="5">
    <source>
        <dbReference type="ARBA" id="ARBA00022989"/>
    </source>
</evidence>
<gene>
    <name evidence="9" type="ORF">ACFQ0P_08470</name>
</gene>
<dbReference type="SUPFAM" id="SSF116726">
    <property type="entry name" value="TrkA C-terminal domain-like"/>
    <property type="match status" value="1"/>
</dbReference>
<protein>
    <submittedName>
        <fullName evidence="9">SLC13 family permease</fullName>
    </submittedName>
</protein>
<sequence length="520" mass="53875">MDPITATLAILVLAVIAFISNRLPLGIIAIGVSLALYFTGVLTLPEALAGFGDPTVIFIASLFVVSEALDSTGVTTWAGQRVIARAGAARASLLTLICLLVAVLTALISVNGAVAALLPLVVVVAARAGIASSQLLIPLAFAAHAGSMLALTGTPVNIIVSDLAADSGGRAFGFFEFALVGIPLLAGTVVIVLAFGRRLLPSRSAAAMPPDLRVLIRELRRQYGVTDATGALLLPGRGVTEVVVPPRSPLIGMHVFPGMSTPSGDLVVLGARRGEDHLDGPDVRLRSGDTLLLQGTWEDLVRHTRGRDVLVVDEPDALRRGVPLGRGSARAIGILAAMIVLLVTGLVPPAVAALLAAGALVVSRTVTPTQAYRSISWQTVVLVAGMIPLSVAFRTTGTADLVADWMLALIGSAGPHAALLVVCIVTVILGQVISNTATVLIIAPVAIAIAETIDASVQPFMMALTVAGAASFLTPIATPANLMVMEPGAYRFGDYWKMGLPLAILFIVVATWYVPLIWPF</sequence>
<dbReference type="Proteomes" id="UP001597055">
    <property type="component" value="Unassembled WGS sequence"/>
</dbReference>
<feature type="transmembrane region" description="Helical" evidence="7">
    <location>
        <begin position="375"/>
        <end position="393"/>
    </location>
</feature>
<keyword evidence="10" id="KW-1185">Reference proteome</keyword>
<comment type="subcellular location">
    <subcellularLocation>
        <location evidence="1">Membrane</location>
        <topology evidence="1">Multi-pass membrane protein</topology>
    </subcellularLocation>
</comment>
<evidence type="ECO:0000256" key="6">
    <source>
        <dbReference type="ARBA" id="ARBA00023136"/>
    </source>
</evidence>
<accession>A0ABW3AI35</accession>
<feature type="transmembrane region" description="Helical" evidence="7">
    <location>
        <begin position="172"/>
        <end position="195"/>
    </location>
</feature>
<evidence type="ECO:0000256" key="4">
    <source>
        <dbReference type="ARBA" id="ARBA00022737"/>
    </source>
</evidence>
<dbReference type="InterPro" id="IPR006037">
    <property type="entry name" value="RCK_C"/>
</dbReference>
<dbReference type="PROSITE" id="PS51202">
    <property type="entry name" value="RCK_C"/>
    <property type="match status" value="1"/>
</dbReference>
<feature type="domain" description="RCK C-terminal" evidence="8">
    <location>
        <begin position="227"/>
        <end position="309"/>
    </location>
</feature>
<evidence type="ECO:0000313" key="10">
    <source>
        <dbReference type="Proteomes" id="UP001597055"/>
    </source>
</evidence>
<comment type="caution">
    <text evidence="9">The sequence shown here is derived from an EMBL/GenBank/DDBJ whole genome shotgun (WGS) entry which is preliminary data.</text>
</comment>
<keyword evidence="3 7" id="KW-0812">Transmembrane</keyword>
<keyword evidence="5 7" id="KW-1133">Transmembrane helix</keyword>
<evidence type="ECO:0000256" key="3">
    <source>
        <dbReference type="ARBA" id="ARBA00022692"/>
    </source>
</evidence>
<feature type="transmembrane region" description="Helical" evidence="7">
    <location>
        <begin position="405"/>
        <end position="429"/>
    </location>
</feature>
<proteinExistence type="predicted"/>
<feature type="transmembrane region" description="Helical" evidence="7">
    <location>
        <begin position="435"/>
        <end position="453"/>
    </location>
</feature>
<dbReference type="InterPro" id="IPR004680">
    <property type="entry name" value="Cit_transptr-like_dom"/>
</dbReference>
<dbReference type="Pfam" id="PF03600">
    <property type="entry name" value="CitMHS"/>
    <property type="match status" value="1"/>
</dbReference>
<feature type="transmembrane region" description="Helical" evidence="7">
    <location>
        <begin position="334"/>
        <end position="363"/>
    </location>
</feature>
<keyword evidence="6 7" id="KW-0472">Membrane</keyword>
<dbReference type="InterPro" id="IPR051679">
    <property type="entry name" value="DASS-Related_Transporters"/>
</dbReference>
<feature type="transmembrane region" description="Helical" evidence="7">
    <location>
        <begin position="27"/>
        <end position="44"/>
    </location>
</feature>
<dbReference type="RefSeq" id="WP_204978252.1">
    <property type="nucleotide sequence ID" value="NZ_JBHTII010000001.1"/>
</dbReference>
<dbReference type="PANTHER" id="PTHR43652:SF1">
    <property type="entry name" value="RESPONSE REGULATOR"/>
    <property type="match status" value="1"/>
</dbReference>
<keyword evidence="4" id="KW-0677">Repeat</keyword>
<reference evidence="10" key="1">
    <citation type="journal article" date="2019" name="Int. J. Syst. Evol. Microbiol.">
        <title>The Global Catalogue of Microorganisms (GCM) 10K type strain sequencing project: providing services to taxonomists for standard genome sequencing and annotation.</title>
        <authorList>
            <consortium name="The Broad Institute Genomics Platform"/>
            <consortium name="The Broad Institute Genome Sequencing Center for Infectious Disease"/>
            <person name="Wu L."/>
            <person name="Ma J."/>
        </authorList>
    </citation>
    <scope>NUCLEOTIDE SEQUENCE [LARGE SCALE GENOMIC DNA]</scope>
    <source>
        <strain evidence="10">CCUG 54523</strain>
    </source>
</reference>
<dbReference type="PANTHER" id="PTHR43652">
    <property type="entry name" value="BASIC AMINO ACID ANTIPORTER YFCC-RELATED"/>
    <property type="match status" value="1"/>
</dbReference>
<evidence type="ECO:0000256" key="2">
    <source>
        <dbReference type="ARBA" id="ARBA00022448"/>
    </source>
</evidence>
<organism evidence="9 10">
    <name type="scientific">Microbacterium insulae</name>
    <dbReference type="NCBI Taxonomy" id="483014"/>
    <lineage>
        <taxon>Bacteria</taxon>
        <taxon>Bacillati</taxon>
        <taxon>Actinomycetota</taxon>
        <taxon>Actinomycetes</taxon>
        <taxon>Micrococcales</taxon>
        <taxon>Microbacteriaceae</taxon>
        <taxon>Microbacterium</taxon>
    </lineage>
</organism>